<keyword evidence="7" id="KW-1133">Transmembrane helix</keyword>
<organism evidence="12 13">
    <name type="scientific">Gibberella nygamai</name>
    <name type="common">Bean root rot disease fungus</name>
    <name type="synonym">Fusarium nygamai</name>
    <dbReference type="NCBI Taxonomy" id="42673"/>
    <lineage>
        <taxon>Eukaryota</taxon>
        <taxon>Fungi</taxon>
        <taxon>Dikarya</taxon>
        <taxon>Ascomycota</taxon>
        <taxon>Pezizomycotina</taxon>
        <taxon>Sordariomycetes</taxon>
        <taxon>Hypocreomycetidae</taxon>
        <taxon>Hypocreales</taxon>
        <taxon>Nectriaceae</taxon>
        <taxon>Fusarium</taxon>
        <taxon>Fusarium fujikuroi species complex</taxon>
    </lineage>
</organism>
<name>A0A2K0WCV7_GIBNY</name>
<comment type="similarity">
    <text evidence="2 11">Belongs to the mitochondrial carrier (TC 2.A.29) family.</text>
</comment>
<dbReference type="PROSITE" id="PS50920">
    <property type="entry name" value="SOLCAR"/>
    <property type="match status" value="3"/>
</dbReference>
<feature type="repeat" description="Solcar" evidence="10">
    <location>
        <begin position="16"/>
        <end position="96"/>
    </location>
</feature>
<evidence type="ECO:0000313" key="13">
    <source>
        <dbReference type="Proteomes" id="UP000236664"/>
    </source>
</evidence>
<dbReference type="GO" id="GO:0071913">
    <property type="term" value="F:citrate secondary active transmembrane transporter activity"/>
    <property type="evidence" value="ECO:0007669"/>
    <property type="project" value="TreeGrafter"/>
</dbReference>
<evidence type="ECO:0000256" key="5">
    <source>
        <dbReference type="ARBA" id="ARBA00022737"/>
    </source>
</evidence>
<dbReference type="InterPro" id="IPR018108">
    <property type="entry name" value="MCP_transmembrane"/>
</dbReference>
<evidence type="ECO:0000256" key="6">
    <source>
        <dbReference type="ARBA" id="ARBA00022792"/>
    </source>
</evidence>
<evidence type="ECO:0000256" key="7">
    <source>
        <dbReference type="ARBA" id="ARBA00022989"/>
    </source>
</evidence>
<comment type="caution">
    <text evidence="12">The sequence shown here is derived from an EMBL/GenBank/DDBJ whole genome shotgun (WGS) entry which is preliminary data.</text>
</comment>
<evidence type="ECO:0000256" key="11">
    <source>
        <dbReference type="RuleBase" id="RU000488"/>
    </source>
</evidence>
<reference evidence="12 13" key="1">
    <citation type="submission" date="2017-06" db="EMBL/GenBank/DDBJ databases">
        <title>Genome of Fusarium nygamai isolate CS10214.</title>
        <authorList>
            <person name="Gardiner D.M."/>
            <person name="Obanor F."/>
            <person name="Kazan K."/>
        </authorList>
    </citation>
    <scope>NUCLEOTIDE SEQUENCE [LARGE SCALE GENOMIC DNA]</scope>
    <source>
        <strain evidence="12 13">CS10214</strain>
    </source>
</reference>
<proteinExistence type="inferred from homology"/>
<dbReference type="PANTHER" id="PTHR45788">
    <property type="entry name" value="SUCCINATE/FUMARATE MITOCHONDRIAL TRANSPORTER-RELATED"/>
    <property type="match status" value="1"/>
</dbReference>
<keyword evidence="3 11" id="KW-0813">Transport</keyword>
<keyword evidence="4 10" id="KW-0812">Transmembrane</keyword>
<feature type="repeat" description="Solcar" evidence="10">
    <location>
        <begin position="107"/>
        <end position="193"/>
    </location>
</feature>
<dbReference type="Gene3D" id="1.50.40.10">
    <property type="entry name" value="Mitochondrial carrier domain"/>
    <property type="match status" value="2"/>
</dbReference>
<feature type="repeat" description="Solcar" evidence="10">
    <location>
        <begin position="204"/>
        <end position="290"/>
    </location>
</feature>
<evidence type="ECO:0000256" key="3">
    <source>
        <dbReference type="ARBA" id="ARBA00022448"/>
    </source>
</evidence>
<dbReference type="GO" id="GO:0006843">
    <property type="term" value="P:mitochondrial citrate transmembrane transport"/>
    <property type="evidence" value="ECO:0007669"/>
    <property type="project" value="TreeGrafter"/>
</dbReference>
<dbReference type="STRING" id="42673.A0A2K0WCV7"/>
<dbReference type="Proteomes" id="UP000236664">
    <property type="component" value="Unassembled WGS sequence"/>
</dbReference>
<dbReference type="SUPFAM" id="SSF103506">
    <property type="entry name" value="Mitochondrial carrier"/>
    <property type="match status" value="1"/>
</dbReference>
<dbReference type="Pfam" id="PF00153">
    <property type="entry name" value="Mito_carr"/>
    <property type="match status" value="3"/>
</dbReference>
<evidence type="ECO:0000256" key="4">
    <source>
        <dbReference type="ARBA" id="ARBA00022692"/>
    </source>
</evidence>
<evidence type="ECO:0000256" key="9">
    <source>
        <dbReference type="ARBA" id="ARBA00023136"/>
    </source>
</evidence>
<protein>
    <submittedName>
        <fullName evidence="12">Fum11p</fullName>
    </submittedName>
</protein>
<dbReference type="PANTHER" id="PTHR45788:SF4">
    <property type="entry name" value="TRICARBOXYLATE TRANSPORT PROTEIN, MITOCHONDRIAL"/>
    <property type="match status" value="1"/>
</dbReference>
<dbReference type="GO" id="GO:0005743">
    <property type="term" value="C:mitochondrial inner membrane"/>
    <property type="evidence" value="ECO:0007669"/>
    <property type="project" value="UniProtKB-SubCell"/>
</dbReference>
<accession>A0A2K0WCV7</accession>
<evidence type="ECO:0000256" key="8">
    <source>
        <dbReference type="ARBA" id="ARBA00023128"/>
    </source>
</evidence>
<gene>
    <name evidence="12" type="primary">FUM11</name>
    <name evidence="12" type="ORF">FNYG_20008</name>
</gene>
<dbReference type="EMBL" id="MTQA01000087">
    <property type="protein sequence ID" value="PNP80109.1"/>
    <property type="molecule type" value="Genomic_DNA"/>
</dbReference>
<keyword evidence="6" id="KW-0999">Mitochondrion inner membrane</keyword>
<keyword evidence="9 10" id="KW-0472">Membrane</keyword>
<keyword evidence="5" id="KW-0677">Repeat</keyword>
<keyword evidence="8" id="KW-0496">Mitochondrion</keyword>
<evidence type="ECO:0000256" key="10">
    <source>
        <dbReference type="PROSITE-ProRule" id="PRU00282"/>
    </source>
</evidence>
<keyword evidence="13" id="KW-1185">Reference proteome</keyword>
<dbReference type="InterPro" id="IPR023395">
    <property type="entry name" value="MCP_dom_sf"/>
</dbReference>
<dbReference type="InterPro" id="IPR049563">
    <property type="entry name" value="TXTP-like"/>
</dbReference>
<evidence type="ECO:0000256" key="1">
    <source>
        <dbReference type="ARBA" id="ARBA00004448"/>
    </source>
</evidence>
<dbReference type="FunFam" id="1.50.40.10:FF:000064">
    <property type="entry name" value="Mitochondrial tricarboxylate transporter (Ctp)"/>
    <property type="match status" value="1"/>
</dbReference>
<evidence type="ECO:0000313" key="12">
    <source>
        <dbReference type="EMBL" id="PNP80109.1"/>
    </source>
</evidence>
<comment type="subcellular location">
    <subcellularLocation>
        <location evidence="1">Mitochondrion inner membrane</location>
        <topology evidence="1">Multi-pass membrane protein</topology>
    </subcellularLocation>
</comment>
<evidence type="ECO:0000256" key="2">
    <source>
        <dbReference type="ARBA" id="ARBA00006375"/>
    </source>
</evidence>
<dbReference type="OrthoDB" id="44467at2759"/>
<dbReference type="AlphaFoldDB" id="A0A2K0WCV7"/>
<sequence length="304" mass="33408">MSLYDKSVTRSAHRTSDTLHSLVAGSVAGGLEIAITYPAEFAKTRLQLNQGTGRNKQNVPWPRFGLQWYSGCIPFLIGNSVKTSIRFVSFDGYQKLLTDDDGNISRSGILLAGFGAGATESLLAVTPSERIKTIIIEDRRLEKPRIRNSFHAMSIIARDHGLSGFFQGFWPTTARQSAGSAIRLGSYTFLKQVVQSRTPPGEKIGTVKTFIIGSLAGLITVYLTQPLDTIKTRMQRLEARTRYGNAFICARSILEQEGFAAFWSGAVARSLRLVMSGGIVFMVYEKVVEGLDVISPSKRYEIAA</sequence>